<dbReference type="PANTHER" id="PTHR19375">
    <property type="entry name" value="HEAT SHOCK PROTEIN 70KDA"/>
    <property type="match status" value="1"/>
</dbReference>
<dbReference type="SUPFAM" id="SSF53067">
    <property type="entry name" value="Actin-like ATPase domain"/>
    <property type="match status" value="2"/>
</dbReference>
<keyword evidence="7" id="KW-1185">Reference proteome</keyword>
<dbReference type="PROSITE" id="PS00329">
    <property type="entry name" value="HSP70_2"/>
    <property type="match status" value="1"/>
</dbReference>
<dbReference type="RefSeq" id="WP_038370047.1">
    <property type="nucleotide sequence ID" value="NZ_KK069988.1"/>
</dbReference>
<keyword evidence="4" id="KW-0346">Stress response</keyword>
<dbReference type="GO" id="GO:0140662">
    <property type="term" value="F:ATP-dependent protein folding chaperone"/>
    <property type="evidence" value="ECO:0007669"/>
    <property type="project" value="InterPro"/>
</dbReference>
<keyword evidence="2" id="KW-0547">Nucleotide-binding</keyword>
<reference evidence="6 7" key="1">
    <citation type="submission" date="2014-02" db="EMBL/GenBank/DDBJ databases">
        <title>Genome sequence of Brachybacterium phenoliresistens strain W13A50.</title>
        <authorList>
            <person name="Wang X."/>
        </authorList>
    </citation>
    <scope>NUCLEOTIDE SEQUENCE [LARGE SCALE GENOMIC DNA]</scope>
    <source>
        <strain evidence="6 7">W13A50</strain>
    </source>
</reference>
<name>Z9JW26_9MICO</name>
<dbReference type="AlphaFoldDB" id="Z9JW26"/>
<dbReference type="EMBL" id="JDYK01000002">
    <property type="protein sequence ID" value="EWS82555.1"/>
    <property type="molecule type" value="Genomic_DNA"/>
</dbReference>
<dbReference type="Proteomes" id="UP000023067">
    <property type="component" value="Unassembled WGS sequence"/>
</dbReference>
<gene>
    <name evidence="6" type="ORF">BF93_05825</name>
</gene>
<dbReference type="eggNOG" id="COG0443">
    <property type="taxonomic scope" value="Bacteria"/>
</dbReference>
<dbReference type="Gene3D" id="3.90.640.10">
    <property type="entry name" value="Actin, Chain A, domain 4"/>
    <property type="match status" value="1"/>
</dbReference>
<evidence type="ECO:0000256" key="3">
    <source>
        <dbReference type="ARBA" id="ARBA00022840"/>
    </source>
</evidence>
<organism evidence="6 7">
    <name type="scientific">Brachybacterium phenoliresistens</name>
    <dbReference type="NCBI Taxonomy" id="396014"/>
    <lineage>
        <taxon>Bacteria</taxon>
        <taxon>Bacillati</taxon>
        <taxon>Actinomycetota</taxon>
        <taxon>Actinomycetes</taxon>
        <taxon>Micrococcales</taxon>
        <taxon>Dermabacteraceae</taxon>
        <taxon>Brachybacterium</taxon>
    </lineage>
</organism>
<comment type="similarity">
    <text evidence="1">Belongs to the heat shock protein 70 family.</text>
</comment>
<dbReference type="STRING" id="396014.BF93_05825"/>
<evidence type="ECO:0000256" key="5">
    <source>
        <dbReference type="ARBA" id="ARBA00023186"/>
    </source>
</evidence>
<evidence type="ECO:0000313" key="6">
    <source>
        <dbReference type="EMBL" id="EWS82555.1"/>
    </source>
</evidence>
<dbReference type="InterPro" id="IPR043129">
    <property type="entry name" value="ATPase_NBD"/>
</dbReference>
<evidence type="ECO:0000256" key="4">
    <source>
        <dbReference type="ARBA" id="ARBA00023016"/>
    </source>
</evidence>
<dbReference type="InterPro" id="IPR013126">
    <property type="entry name" value="Hsp_70_fam"/>
</dbReference>
<dbReference type="OrthoDB" id="9766019at2"/>
<dbReference type="InterPro" id="IPR018181">
    <property type="entry name" value="Heat_shock_70_CS"/>
</dbReference>
<dbReference type="PROSITE" id="PS01036">
    <property type="entry name" value="HSP70_3"/>
    <property type="match status" value="1"/>
</dbReference>
<proteinExistence type="inferred from homology"/>
<dbReference type="PATRIC" id="fig|396014.3.peg.165"/>
<keyword evidence="3" id="KW-0067">ATP-binding</keyword>
<dbReference type="HOGENOM" id="CLU_040884_0_0_11"/>
<accession>Z9JW26</accession>
<keyword evidence="5" id="KW-0143">Chaperone</keyword>
<comment type="caution">
    <text evidence="6">The sequence shown here is derived from an EMBL/GenBank/DDBJ whole genome shotgun (WGS) entry which is preliminary data.</text>
</comment>
<protein>
    <submittedName>
        <fullName evidence="6">Chaperone HscA</fullName>
    </submittedName>
</protein>
<sequence length="498" mass="53142">MLIGIDFGTTRTIVAGVDRGNYPVLTFLDTDGDAHEHFPSVVAWEDGRLVHGFEALAAARAGAPHLRSIKRLLGEPTTHPGTTVRIGEQELLLADVLTGYLGALREALPEGAGPAAVSVPAHAHGAQRFMTLEAFRRAGFEVVAMLNEPSAAGFEFTHRQPRSLSARRTRVVVYDLGGGTFDTSLVQADGTSHAVLGSVGVNRLGGDDFDEVLADVVLEAAGRTRAQLTGPQRDRLLDDCREAKERLTPQTRRMVVELPTADGAGEPVVVAVDAFYSAASDLVARSVSAMEPLVGSLDKDSTVAGIYLVGGGSGLPLVPRMIRERFGRRVHRSPYPAASTAIGLAIAADPDSGFTVSDRLSRGFGVFRERDAGAGVAFDPILTREHPIPEHGEIVVTRRYVAAHNLGWFRYVEHTSVDAVGEPRGDLVPYAEVIFPFDPALQGSDGAEETERLAAVPVERRAGGPLVEETYTIDAAGIVSVRIADLTTGYAREYGLGR</sequence>
<dbReference type="Gene3D" id="3.30.420.40">
    <property type="match status" value="2"/>
</dbReference>
<evidence type="ECO:0000313" key="7">
    <source>
        <dbReference type="Proteomes" id="UP000023067"/>
    </source>
</evidence>
<evidence type="ECO:0000256" key="2">
    <source>
        <dbReference type="ARBA" id="ARBA00022741"/>
    </source>
</evidence>
<evidence type="ECO:0000256" key="1">
    <source>
        <dbReference type="ARBA" id="ARBA00007381"/>
    </source>
</evidence>
<dbReference type="GO" id="GO:0005524">
    <property type="term" value="F:ATP binding"/>
    <property type="evidence" value="ECO:0007669"/>
    <property type="project" value="UniProtKB-KW"/>
</dbReference>
<dbReference type="PRINTS" id="PR00301">
    <property type="entry name" value="HEATSHOCK70"/>
</dbReference>
<dbReference type="Pfam" id="PF00012">
    <property type="entry name" value="HSP70"/>
    <property type="match status" value="1"/>
</dbReference>